<dbReference type="PANTHER" id="PTHR34068">
    <property type="entry name" value="UPF0145 PROTEIN YBJQ"/>
    <property type="match status" value="1"/>
</dbReference>
<dbReference type="AlphaFoldDB" id="A0A2K9LPY4"/>
<evidence type="ECO:0000256" key="1">
    <source>
        <dbReference type="ARBA" id="ARBA00010751"/>
    </source>
</evidence>
<keyword evidence="3" id="KW-1185">Reference proteome</keyword>
<reference evidence="3" key="1">
    <citation type="submission" date="2017-08" db="EMBL/GenBank/DDBJ databases">
        <title>Direct submision.</title>
        <authorList>
            <person name="Kim S.-J."/>
            <person name="Rhee S.-K."/>
        </authorList>
    </citation>
    <scope>NUCLEOTIDE SEQUENCE [LARGE SCALE GENOMIC DNA]</scope>
    <source>
        <strain evidence="3">GI5</strain>
    </source>
</reference>
<accession>A0A2K9LPY4</accession>
<dbReference type="KEGG" id="kak:Kalk_18770"/>
<evidence type="ECO:0000313" key="3">
    <source>
        <dbReference type="Proteomes" id="UP000235116"/>
    </source>
</evidence>
<evidence type="ECO:0008006" key="4">
    <source>
        <dbReference type="Google" id="ProtNLM"/>
    </source>
</evidence>
<dbReference type="EMBL" id="CP022684">
    <property type="protein sequence ID" value="AUM14343.1"/>
    <property type="molecule type" value="Genomic_DNA"/>
</dbReference>
<dbReference type="PANTHER" id="PTHR34068:SF2">
    <property type="entry name" value="UPF0145 PROTEIN SCO3412"/>
    <property type="match status" value="1"/>
</dbReference>
<dbReference type="Proteomes" id="UP000235116">
    <property type="component" value="Chromosome"/>
</dbReference>
<evidence type="ECO:0000313" key="2">
    <source>
        <dbReference type="EMBL" id="AUM14343.1"/>
    </source>
</evidence>
<dbReference type="Pfam" id="PF01906">
    <property type="entry name" value="YbjQ_1"/>
    <property type="match status" value="1"/>
</dbReference>
<gene>
    <name evidence="2" type="ORF">Kalk_18770</name>
</gene>
<dbReference type="Gene3D" id="3.30.110.70">
    <property type="entry name" value="Hypothetical protein apc22750. Chain B"/>
    <property type="match status" value="1"/>
</dbReference>
<sequence>MDQLIIFVVLMVLGYTFGRLAETRHFKSIRKRERSLQNILIFSTRYCPPDSIPASTTLVTGSVVISVDYFKRFVASLRNLFGGPVTSYESLLERARREALLRMKEAAKAQGADMIINVKTETSPISQGIQNSMGCVEVIAYGTALTR</sequence>
<proteinExistence type="inferred from homology"/>
<dbReference type="InterPro" id="IPR002765">
    <property type="entry name" value="UPF0145_YbjQ-like"/>
</dbReference>
<dbReference type="InterPro" id="IPR035439">
    <property type="entry name" value="UPF0145_dom_sf"/>
</dbReference>
<dbReference type="RefSeq" id="WP_101895717.1">
    <property type="nucleotide sequence ID" value="NZ_CP022684.1"/>
</dbReference>
<name>A0A2K9LPY4_9GAMM</name>
<comment type="similarity">
    <text evidence="1">Belongs to the UPF0145 family.</text>
</comment>
<protein>
    <recommendedName>
        <fullName evidence="4">YbjQ family protein</fullName>
    </recommendedName>
</protein>
<dbReference type="SUPFAM" id="SSF117782">
    <property type="entry name" value="YbjQ-like"/>
    <property type="match status" value="1"/>
</dbReference>
<organism evidence="2 3">
    <name type="scientific">Ketobacter alkanivorans</name>
    <dbReference type="NCBI Taxonomy" id="1917421"/>
    <lineage>
        <taxon>Bacteria</taxon>
        <taxon>Pseudomonadati</taxon>
        <taxon>Pseudomonadota</taxon>
        <taxon>Gammaproteobacteria</taxon>
        <taxon>Pseudomonadales</taxon>
        <taxon>Ketobacteraceae</taxon>
        <taxon>Ketobacter</taxon>
    </lineage>
</organism>
<dbReference type="OrthoDB" id="530049at2"/>